<dbReference type="AlphaFoldDB" id="G4M788"/>
<proteinExistence type="predicted"/>
<sequence length="120" mass="13042">MLGDHPGKSFFAAFAAELVRGDGFFKSMKEGGEGVLTGRIAESIAARMGMDPGTASTIAAAATPLYHIVPAREVRVARCHRCFQPDINCRQLESQTVVPLRSPDPLPHLRHLQFAEKVTI</sequence>
<dbReference type="BioCyc" id="CBUR1055526:G10QW-1521-MONOMER"/>
<dbReference type="EMBL" id="CAFE01000073">
    <property type="protein sequence ID" value="CCD37015.1"/>
    <property type="molecule type" value="Genomic_DNA"/>
</dbReference>
<comment type="caution">
    <text evidence="1">The sequence shown here is derived from an EMBL/GenBank/DDBJ whole genome shotgun (WGS) entry which is preliminary data.</text>
</comment>
<gene>
    <name evidence="1" type="ORF">BKIR_c16_1909</name>
</gene>
<evidence type="ECO:0000313" key="2">
    <source>
        <dbReference type="Proteomes" id="UP000003511"/>
    </source>
</evidence>
<name>G4M788_9BURK</name>
<dbReference type="Proteomes" id="UP000003511">
    <property type="component" value="Unassembled WGS sequence"/>
</dbReference>
<accession>G4M788</accession>
<organism evidence="1 2">
    <name type="scientific">Candidatus Paraburkholderia kirkii UZHbot1</name>
    <dbReference type="NCBI Taxonomy" id="1055526"/>
    <lineage>
        <taxon>Bacteria</taxon>
        <taxon>Pseudomonadati</taxon>
        <taxon>Pseudomonadota</taxon>
        <taxon>Betaproteobacteria</taxon>
        <taxon>Burkholderiales</taxon>
        <taxon>Burkholderiaceae</taxon>
        <taxon>Paraburkholderia</taxon>
    </lineage>
</organism>
<reference evidence="1 2" key="1">
    <citation type="submission" date="2011-09" db="EMBL/GenBank/DDBJ databases">
        <authorList>
            <person name="Carlier A."/>
        </authorList>
    </citation>
    <scope>NUCLEOTIDE SEQUENCE [LARGE SCALE GENOMIC DNA]</scope>
    <source>
        <strain evidence="1 2">UZHbot1</strain>
    </source>
</reference>
<reference evidence="1 2" key="2">
    <citation type="submission" date="2011-10" db="EMBL/GenBank/DDBJ databases">
        <title>Draft genome sequence of Candidatus Burkholderia kirkii.</title>
        <authorList>
            <person name="Carlier A.L."/>
            <person name="Eberl L."/>
        </authorList>
    </citation>
    <scope>NUCLEOTIDE SEQUENCE [LARGE SCALE GENOMIC DNA]</scope>
    <source>
        <strain evidence="1 2">UZHbot1</strain>
    </source>
</reference>
<keyword evidence="2" id="KW-1185">Reference proteome</keyword>
<protein>
    <submittedName>
        <fullName evidence="1">Uncharacterized protein</fullName>
    </submittedName>
</protein>
<evidence type="ECO:0000313" key="1">
    <source>
        <dbReference type="EMBL" id="CCD37015.1"/>
    </source>
</evidence>
<dbReference type="HOGENOM" id="CLU_2045384_0_0_4"/>